<keyword evidence="2" id="KW-1185">Reference proteome</keyword>
<dbReference type="Proteomes" id="UP000265801">
    <property type="component" value="Unassembled WGS sequence"/>
</dbReference>
<evidence type="ECO:0000313" key="2">
    <source>
        <dbReference type="Proteomes" id="UP000265801"/>
    </source>
</evidence>
<reference evidence="1 2" key="1">
    <citation type="submission" date="2018-09" db="EMBL/GenBank/DDBJ databases">
        <title>Bacillus saliacetes sp. nov., isolated from Thai shrimp paste (Ka-pi).</title>
        <authorList>
            <person name="Daroonpunt R."/>
            <person name="Tanasupawat S."/>
            <person name="Yiamsombut S."/>
        </authorList>
    </citation>
    <scope>NUCLEOTIDE SEQUENCE [LARGE SCALE GENOMIC DNA]</scope>
    <source>
        <strain evidence="1 2">SKP7-4</strain>
    </source>
</reference>
<comment type="caution">
    <text evidence="1">The sequence shown here is derived from an EMBL/GenBank/DDBJ whole genome shotgun (WGS) entry which is preliminary data.</text>
</comment>
<name>A0A3A1R6J7_9BACI</name>
<dbReference type="RefSeq" id="WP_119544838.1">
    <property type="nucleotide sequence ID" value="NZ_QXIR01000001.1"/>
</dbReference>
<gene>
    <name evidence="1" type="ORF">D3H55_00425</name>
</gene>
<dbReference type="AlphaFoldDB" id="A0A3A1R6J7"/>
<sequence length="88" mass="10015">MAFGDSPSYEEGKRGVPVICLIEKKDAERGKDTAHPVLGISKEYCEKLYEELQENDVQVEENPSHKGHFKYYDPDGIMLEAYCPGIYD</sequence>
<dbReference type="SUPFAM" id="SSF54593">
    <property type="entry name" value="Glyoxalase/Bleomycin resistance protein/Dihydroxybiphenyl dioxygenase"/>
    <property type="match status" value="1"/>
</dbReference>
<accession>A0A3A1R6J7</accession>
<dbReference type="InterPro" id="IPR029068">
    <property type="entry name" value="Glyas_Bleomycin-R_OHBP_Dase"/>
</dbReference>
<protein>
    <recommendedName>
        <fullName evidence="3">VOC domain-containing protein</fullName>
    </recommendedName>
</protein>
<dbReference type="OrthoDB" id="2968364at2"/>
<dbReference type="Gene3D" id="3.10.180.10">
    <property type="entry name" value="2,3-Dihydroxybiphenyl 1,2-Dioxygenase, domain 1"/>
    <property type="match status" value="1"/>
</dbReference>
<proteinExistence type="predicted"/>
<evidence type="ECO:0008006" key="3">
    <source>
        <dbReference type="Google" id="ProtNLM"/>
    </source>
</evidence>
<evidence type="ECO:0000313" key="1">
    <source>
        <dbReference type="EMBL" id="RIW38858.1"/>
    </source>
</evidence>
<organism evidence="1 2">
    <name type="scientific">Bacillus salacetis</name>
    <dbReference type="NCBI Taxonomy" id="2315464"/>
    <lineage>
        <taxon>Bacteria</taxon>
        <taxon>Bacillati</taxon>
        <taxon>Bacillota</taxon>
        <taxon>Bacilli</taxon>
        <taxon>Bacillales</taxon>
        <taxon>Bacillaceae</taxon>
        <taxon>Bacillus</taxon>
    </lineage>
</organism>
<dbReference type="EMBL" id="QXIR01000001">
    <property type="protein sequence ID" value="RIW38858.1"/>
    <property type="molecule type" value="Genomic_DNA"/>
</dbReference>